<dbReference type="Proteomes" id="UP000317944">
    <property type="component" value="Unassembled WGS sequence"/>
</dbReference>
<dbReference type="PROSITE" id="PS50977">
    <property type="entry name" value="HTH_TETR_2"/>
    <property type="match status" value="1"/>
</dbReference>
<name>A0A544UN20_LYSSH</name>
<dbReference type="InterPro" id="IPR001647">
    <property type="entry name" value="HTH_TetR"/>
</dbReference>
<dbReference type="OrthoDB" id="113732at2"/>
<feature type="domain" description="HTH tetR-type" evidence="4">
    <location>
        <begin position="9"/>
        <end position="69"/>
    </location>
</feature>
<evidence type="ECO:0000259" key="4">
    <source>
        <dbReference type="PROSITE" id="PS50977"/>
    </source>
</evidence>
<comment type="caution">
    <text evidence="5">The sequence shown here is derived from an EMBL/GenBank/DDBJ whole genome shotgun (WGS) entry which is preliminary data.</text>
</comment>
<dbReference type="EMBL" id="SADV01000005">
    <property type="protein sequence ID" value="TQR35244.1"/>
    <property type="molecule type" value="Genomic_DNA"/>
</dbReference>
<evidence type="ECO:0000256" key="2">
    <source>
        <dbReference type="ARBA" id="ARBA00023125"/>
    </source>
</evidence>
<dbReference type="InterPro" id="IPR050624">
    <property type="entry name" value="HTH-type_Tx_Regulator"/>
</dbReference>
<evidence type="ECO:0000313" key="5">
    <source>
        <dbReference type="EMBL" id="TQR35244.1"/>
    </source>
</evidence>
<dbReference type="InterPro" id="IPR009057">
    <property type="entry name" value="Homeodomain-like_sf"/>
</dbReference>
<evidence type="ECO:0000256" key="1">
    <source>
        <dbReference type="ARBA" id="ARBA00022491"/>
    </source>
</evidence>
<evidence type="ECO:0000256" key="3">
    <source>
        <dbReference type="PROSITE-ProRule" id="PRU00335"/>
    </source>
</evidence>
<protein>
    <submittedName>
        <fullName evidence="5">TetR/AcrR family transcriptional regulator</fullName>
    </submittedName>
</protein>
<dbReference type="SUPFAM" id="SSF46689">
    <property type="entry name" value="Homeodomain-like"/>
    <property type="match status" value="1"/>
</dbReference>
<reference evidence="5 6" key="1">
    <citation type="submission" date="2018-03" db="EMBL/GenBank/DDBJ databases">
        <title>Aerobic endospore-forming bacteria genome sequencing and assembly.</title>
        <authorList>
            <person name="Cavalcante D.A."/>
            <person name="Driks A."/>
            <person name="Putonti C."/>
            <person name="De-Souza M.T."/>
        </authorList>
    </citation>
    <scope>NUCLEOTIDE SEQUENCE [LARGE SCALE GENOMIC DNA]</scope>
    <source>
        <strain evidence="5 6">SDF0037</strain>
    </source>
</reference>
<dbReference type="PANTHER" id="PTHR43479:SF21">
    <property type="entry name" value="TRANSCRIPTIONAL REGULATOR, TETR FAMILY"/>
    <property type="match status" value="1"/>
</dbReference>
<dbReference type="PRINTS" id="PR00455">
    <property type="entry name" value="HTHTETR"/>
</dbReference>
<dbReference type="PANTHER" id="PTHR43479">
    <property type="entry name" value="ACREF/ENVCD OPERON REPRESSOR-RELATED"/>
    <property type="match status" value="1"/>
</dbReference>
<sequence length="191" mass="21826">MNKYEIRSQKKKSAIINASLELFSDKGFTAVSIKDIAALANVSQVSIYNYFGNKEALVQECVTVVMKDTMQIAQNLLTEEMEFKEKLYKALSICSNQINQSLHEYFSHSALEDTVLLKFLVENINKIKKDIYKSYIELGKQENVIDHSISTATILDFMEAINSIEIESDKIKIKQQELHKLFLYGIIGKSK</sequence>
<dbReference type="GO" id="GO:0003677">
    <property type="term" value="F:DNA binding"/>
    <property type="evidence" value="ECO:0007669"/>
    <property type="project" value="UniProtKB-UniRule"/>
</dbReference>
<proteinExistence type="predicted"/>
<dbReference type="AlphaFoldDB" id="A0A544UN20"/>
<evidence type="ECO:0000313" key="6">
    <source>
        <dbReference type="Proteomes" id="UP000317944"/>
    </source>
</evidence>
<dbReference type="RefSeq" id="WP_142508351.1">
    <property type="nucleotide sequence ID" value="NZ_SADV01000005.1"/>
</dbReference>
<gene>
    <name evidence="5" type="ORF">C7Y47_08350</name>
</gene>
<accession>A0A544UN20</accession>
<keyword evidence="2 3" id="KW-0238">DNA-binding</keyword>
<dbReference type="Pfam" id="PF00440">
    <property type="entry name" value="TetR_N"/>
    <property type="match status" value="1"/>
</dbReference>
<feature type="DNA-binding region" description="H-T-H motif" evidence="3">
    <location>
        <begin position="32"/>
        <end position="51"/>
    </location>
</feature>
<keyword evidence="1" id="KW-0678">Repressor</keyword>
<dbReference type="Gene3D" id="1.10.357.10">
    <property type="entry name" value="Tetracycline Repressor, domain 2"/>
    <property type="match status" value="1"/>
</dbReference>
<organism evidence="5 6">
    <name type="scientific">Lysinibacillus sphaericus</name>
    <name type="common">Bacillus sphaericus</name>
    <dbReference type="NCBI Taxonomy" id="1421"/>
    <lineage>
        <taxon>Bacteria</taxon>
        <taxon>Bacillati</taxon>
        <taxon>Bacillota</taxon>
        <taxon>Bacilli</taxon>
        <taxon>Bacillales</taxon>
        <taxon>Bacillaceae</taxon>
        <taxon>Lysinibacillus</taxon>
    </lineage>
</organism>